<dbReference type="EMBL" id="FR729477">
    <property type="protein sequence ID" value="CBY25605.1"/>
    <property type="molecule type" value="Genomic_DNA"/>
</dbReference>
<dbReference type="Proteomes" id="UP000008084">
    <property type="component" value="Chromosome"/>
</dbReference>
<organism evidence="2 3">
    <name type="scientific">Yersinia enterocolitica subsp. palearctica serotype O:3 (strain DSM 13030 / CIP 106945 / Y11)</name>
    <dbReference type="NCBI Taxonomy" id="930944"/>
    <lineage>
        <taxon>Bacteria</taxon>
        <taxon>Pseudomonadati</taxon>
        <taxon>Pseudomonadota</taxon>
        <taxon>Gammaproteobacteria</taxon>
        <taxon>Enterobacterales</taxon>
        <taxon>Yersiniaceae</taxon>
        <taxon>Yersinia</taxon>
    </lineage>
</organism>
<dbReference type="HOGENOM" id="CLU_3260081_0_0_6"/>
<gene>
    <name evidence="2" type="ordered locus">Y11_25761</name>
</gene>
<keyword evidence="1" id="KW-0812">Transmembrane</keyword>
<reference evidence="2 3" key="1">
    <citation type="journal article" date="2011" name="J. Bacteriol.">
        <title>Complete genome sequence of Yersinia enterocolitica subsp. palearctica serogroup O:3.</title>
        <authorList>
            <person name="Batzilla J."/>
            <person name="Hoper D."/>
            <person name="Antonenka U."/>
            <person name="Heesemann J."/>
            <person name="Rakin A."/>
        </authorList>
    </citation>
    <scope>NUCLEOTIDE SEQUENCE [LARGE SCALE GENOMIC DNA]</scope>
    <source>
        <strain evidence="3">DSM 13030 / CIP 106945 / Y11</strain>
    </source>
</reference>
<dbReference type="AlphaFoldDB" id="A0A0H3NQZ3"/>
<evidence type="ECO:0000313" key="2">
    <source>
        <dbReference type="EMBL" id="CBY25605.1"/>
    </source>
</evidence>
<keyword evidence="1" id="KW-1133">Transmembrane helix</keyword>
<evidence type="ECO:0000256" key="1">
    <source>
        <dbReference type="SAM" id="Phobius"/>
    </source>
</evidence>
<name>A0A0H3NQZ3_YERE1</name>
<dbReference type="PATRIC" id="fig|930944.6.peg.2559"/>
<accession>A0A0H3NQZ3</accession>
<protein>
    <submittedName>
        <fullName evidence="2">Uncharacterized protein</fullName>
    </submittedName>
</protein>
<feature type="transmembrane region" description="Helical" evidence="1">
    <location>
        <begin position="12"/>
        <end position="31"/>
    </location>
</feature>
<keyword evidence="1" id="KW-0472">Membrane</keyword>
<evidence type="ECO:0000313" key="3">
    <source>
        <dbReference type="Proteomes" id="UP000008084"/>
    </source>
</evidence>
<dbReference type="KEGG" id="yey:Y11_25761"/>
<proteinExistence type="predicted"/>
<sequence length="42" mass="5094">MQIGEFLHMDLLWLPMILCVLMVIIAFFRGLDKRRLFEQKNN</sequence>